<organism evidence="2 3">
    <name type="scientific">Caerostris extrusa</name>
    <name type="common">Bark spider</name>
    <name type="synonym">Caerostris bankana</name>
    <dbReference type="NCBI Taxonomy" id="172846"/>
    <lineage>
        <taxon>Eukaryota</taxon>
        <taxon>Metazoa</taxon>
        <taxon>Ecdysozoa</taxon>
        <taxon>Arthropoda</taxon>
        <taxon>Chelicerata</taxon>
        <taxon>Arachnida</taxon>
        <taxon>Araneae</taxon>
        <taxon>Araneomorphae</taxon>
        <taxon>Entelegynae</taxon>
        <taxon>Araneoidea</taxon>
        <taxon>Araneidae</taxon>
        <taxon>Caerostris</taxon>
    </lineage>
</organism>
<dbReference type="EMBL" id="BPLR01020366">
    <property type="protein sequence ID" value="GIX77946.1"/>
    <property type="molecule type" value="Genomic_DNA"/>
</dbReference>
<reference evidence="2 3" key="1">
    <citation type="submission" date="2021-06" db="EMBL/GenBank/DDBJ databases">
        <title>Caerostris extrusa draft genome.</title>
        <authorList>
            <person name="Kono N."/>
            <person name="Arakawa K."/>
        </authorList>
    </citation>
    <scope>NUCLEOTIDE SEQUENCE [LARGE SCALE GENOMIC DNA]</scope>
</reference>
<evidence type="ECO:0000313" key="3">
    <source>
        <dbReference type="Proteomes" id="UP001054945"/>
    </source>
</evidence>
<dbReference type="AlphaFoldDB" id="A0AAV4N1F6"/>
<evidence type="ECO:0000313" key="2">
    <source>
        <dbReference type="EMBL" id="GIX77946.1"/>
    </source>
</evidence>
<protein>
    <submittedName>
        <fullName evidence="2">Uncharacterized protein</fullName>
    </submittedName>
</protein>
<sequence>MKRLAIHYHISSHLFPRITKSDLARAPEAIRRQMIADPELQVRRALEPKVSPAQWGPGSEKKKNGLFSIPSNVDRTTTVFQEGN</sequence>
<gene>
    <name evidence="2" type="ORF">CEXT_533901</name>
</gene>
<name>A0AAV4N1F6_CAEEX</name>
<dbReference type="Proteomes" id="UP001054945">
    <property type="component" value="Unassembled WGS sequence"/>
</dbReference>
<keyword evidence="3" id="KW-1185">Reference proteome</keyword>
<proteinExistence type="predicted"/>
<comment type="caution">
    <text evidence="2">The sequence shown here is derived from an EMBL/GenBank/DDBJ whole genome shotgun (WGS) entry which is preliminary data.</text>
</comment>
<accession>A0AAV4N1F6</accession>
<feature type="region of interest" description="Disordered" evidence="1">
    <location>
        <begin position="50"/>
        <end position="84"/>
    </location>
</feature>
<evidence type="ECO:0000256" key="1">
    <source>
        <dbReference type="SAM" id="MobiDB-lite"/>
    </source>
</evidence>
<feature type="compositionally biased region" description="Polar residues" evidence="1">
    <location>
        <begin position="69"/>
        <end position="84"/>
    </location>
</feature>